<dbReference type="HAMAP" id="MF_00182">
    <property type="entry name" value="Formyl_trans"/>
    <property type="match status" value="1"/>
</dbReference>
<dbReference type="Pfam" id="PF00551">
    <property type="entry name" value="Formyl_trans_N"/>
    <property type="match status" value="1"/>
</dbReference>
<evidence type="ECO:0000313" key="9">
    <source>
        <dbReference type="Proteomes" id="UP000478463"/>
    </source>
</evidence>
<protein>
    <recommendedName>
        <fullName evidence="2 5">Methionyl-tRNA formyltransferase</fullName>
        <ecNumber evidence="2 5">2.1.2.9</ecNumber>
    </recommendedName>
</protein>
<keyword evidence="4 5" id="KW-0648">Protein biosynthesis</keyword>
<keyword evidence="3 5" id="KW-0808">Transferase</keyword>
<dbReference type="InterPro" id="IPR011034">
    <property type="entry name" value="Formyl_transferase-like_C_sf"/>
</dbReference>
<dbReference type="AlphaFoldDB" id="A0A6L7IS69"/>
<organism evidence="8 9">
    <name type="scientific">Eggerthella guodeyinii</name>
    <dbReference type="NCBI Taxonomy" id="2690837"/>
    <lineage>
        <taxon>Bacteria</taxon>
        <taxon>Bacillati</taxon>
        <taxon>Actinomycetota</taxon>
        <taxon>Coriobacteriia</taxon>
        <taxon>Eggerthellales</taxon>
        <taxon>Eggerthellaceae</taxon>
        <taxon>Eggerthella</taxon>
    </lineage>
</organism>
<reference evidence="8 9" key="1">
    <citation type="submission" date="2020-10" db="EMBL/GenBank/DDBJ databases">
        <title>Eggerthella sp. nov., isolated from human feces.</title>
        <authorList>
            <person name="Yajun G."/>
        </authorList>
    </citation>
    <scope>NUCLEOTIDE SEQUENCE [LARGE SCALE GENOMIC DNA]</scope>
    <source>
        <strain evidence="8 9">HF-1101</strain>
    </source>
</reference>
<dbReference type="InterPro" id="IPR041711">
    <property type="entry name" value="Met-tRNA-FMT_N"/>
</dbReference>
<dbReference type="Proteomes" id="UP000478463">
    <property type="component" value="Chromosome"/>
</dbReference>
<dbReference type="SUPFAM" id="SSF50486">
    <property type="entry name" value="FMT C-terminal domain-like"/>
    <property type="match status" value="1"/>
</dbReference>
<evidence type="ECO:0000256" key="3">
    <source>
        <dbReference type="ARBA" id="ARBA00022679"/>
    </source>
</evidence>
<dbReference type="SUPFAM" id="SSF53328">
    <property type="entry name" value="Formyltransferase"/>
    <property type="match status" value="1"/>
</dbReference>
<feature type="domain" description="Formyl transferase N-terminal" evidence="6">
    <location>
        <begin position="1"/>
        <end position="178"/>
    </location>
</feature>
<dbReference type="EC" id="2.1.2.9" evidence="2 5"/>
<proteinExistence type="inferred from homology"/>
<dbReference type="GO" id="GO:0005829">
    <property type="term" value="C:cytosol"/>
    <property type="evidence" value="ECO:0007669"/>
    <property type="project" value="TreeGrafter"/>
</dbReference>
<dbReference type="Pfam" id="PF02911">
    <property type="entry name" value="Formyl_trans_C"/>
    <property type="match status" value="1"/>
</dbReference>
<dbReference type="PANTHER" id="PTHR11138">
    <property type="entry name" value="METHIONYL-TRNA FORMYLTRANSFERASE"/>
    <property type="match status" value="1"/>
</dbReference>
<feature type="binding site" evidence="5">
    <location>
        <begin position="108"/>
        <end position="111"/>
    </location>
    <ligand>
        <name>(6S)-5,6,7,8-tetrahydrofolate</name>
        <dbReference type="ChEBI" id="CHEBI:57453"/>
    </ligand>
</feature>
<comment type="function">
    <text evidence="5">Attaches a formyl group to the free amino group of methionyl-tRNA(fMet). The formyl group appears to play a dual role in the initiator identity of N-formylmethionyl-tRNA by promoting its recognition by IF2 and preventing the misappropriation of this tRNA by the elongation apparatus.</text>
</comment>
<dbReference type="PANTHER" id="PTHR11138:SF5">
    <property type="entry name" value="METHIONYL-TRNA FORMYLTRANSFERASE, MITOCHONDRIAL"/>
    <property type="match status" value="1"/>
</dbReference>
<dbReference type="InterPro" id="IPR036477">
    <property type="entry name" value="Formyl_transf_N_sf"/>
</dbReference>
<dbReference type="EMBL" id="CP063310">
    <property type="protein sequence ID" value="QOS66841.1"/>
    <property type="molecule type" value="Genomic_DNA"/>
</dbReference>
<comment type="similarity">
    <text evidence="1 5">Belongs to the Fmt family.</text>
</comment>
<evidence type="ECO:0000259" key="6">
    <source>
        <dbReference type="Pfam" id="PF00551"/>
    </source>
</evidence>
<evidence type="ECO:0000313" key="8">
    <source>
        <dbReference type="EMBL" id="QOS66841.1"/>
    </source>
</evidence>
<dbReference type="InterPro" id="IPR002376">
    <property type="entry name" value="Formyl_transf_N"/>
</dbReference>
<evidence type="ECO:0000256" key="2">
    <source>
        <dbReference type="ARBA" id="ARBA00012261"/>
    </source>
</evidence>
<dbReference type="KEGG" id="egd:GS424_009760"/>
<dbReference type="InterPro" id="IPR005794">
    <property type="entry name" value="Fmt"/>
</dbReference>
<dbReference type="RefSeq" id="WP_160942384.1">
    <property type="nucleotide sequence ID" value="NZ_CP063310.1"/>
</dbReference>
<evidence type="ECO:0000256" key="4">
    <source>
        <dbReference type="ARBA" id="ARBA00022917"/>
    </source>
</evidence>
<dbReference type="CDD" id="cd08646">
    <property type="entry name" value="FMT_core_Met-tRNA-FMT_N"/>
    <property type="match status" value="1"/>
</dbReference>
<gene>
    <name evidence="5" type="primary">fmt</name>
    <name evidence="8" type="ORF">GS424_009760</name>
</gene>
<feature type="domain" description="Formyl transferase C-terminal" evidence="7">
    <location>
        <begin position="203"/>
        <end position="303"/>
    </location>
</feature>
<evidence type="ECO:0000256" key="1">
    <source>
        <dbReference type="ARBA" id="ARBA00010699"/>
    </source>
</evidence>
<dbReference type="Gene3D" id="3.40.50.12230">
    <property type="match status" value="1"/>
</dbReference>
<name>A0A6L7IS69_9ACTN</name>
<dbReference type="InterPro" id="IPR005793">
    <property type="entry name" value="Formyl_trans_C"/>
</dbReference>
<evidence type="ECO:0000259" key="7">
    <source>
        <dbReference type="Pfam" id="PF02911"/>
    </source>
</evidence>
<accession>A0A6L7IS69</accession>
<dbReference type="GO" id="GO:0004479">
    <property type="term" value="F:methionyl-tRNA formyltransferase activity"/>
    <property type="evidence" value="ECO:0007669"/>
    <property type="project" value="UniProtKB-UniRule"/>
</dbReference>
<evidence type="ECO:0000256" key="5">
    <source>
        <dbReference type="HAMAP-Rule" id="MF_00182"/>
    </source>
</evidence>
<comment type="catalytic activity">
    <reaction evidence="5">
        <text>L-methionyl-tRNA(fMet) + (6R)-10-formyltetrahydrofolate = N-formyl-L-methionyl-tRNA(fMet) + (6S)-5,6,7,8-tetrahydrofolate + H(+)</text>
        <dbReference type="Rhea" id="RHEA:24380"/>
        <dbReference type="Rhea" id="RHEA-COMP:9952"/>
        <dbReference type="Rhea" id="RHEA-COMP:9953"/>
        <dbReference type="ChEBI" id="CHEBI:15378"/>
        <dbReference type="ChEBI" id="CHEBI:57453"/>
        <dbReference type="ChEBI" id="CHEBI:78530"/>
        <dbReference type="ChEBI" id="CHEBI:78844"/>
        <dbReference type="ChEBI" id="CHEBI:195366"/>
        <dbReference type="EC" id="2.1.2.9"/>
    </reaction>
</comment>
<sequence length="318" mass="33469">MRVVFMGTPEFAATILDDLVEQHDVVAVYTRPDAVRGRGKRLEPSPVKAVAERHGLRVLTPRTLRDEEAQRELAAFEPDVVCVAAYGAILPKAVLDIPRFGCLNVHASLLPRWRGAAPIERAILAGDAEAGVCIMRMEEGLDTGAYCVCRTADVGGKSAAELTDELADLGSHALLTALVHVERGAAEWTEQDEALVTYASKIEKRELDLSPADGAAAAARKVQASGPAHPSRATVAGRGVTVLEARAPEDAAGRELAAGLAPGAVRFAGKRLFLGMADGALEVGALKPDGKQAMDARSFAAGVQGIKDGGLTWEETHA</sequence>
<dbReference type="NCBIfam" id="TIGR00460">
    <property type="entry name" value="fmt"/>
    <property type="match status" value="1"/>
</dbReference>